<evidence type="ECO:0000256" key="8">
    <source>
        <dbReference type="PROSITE-ProRule" id="PRU01360"/>
    </source>
</evidence>
<evidence type="ECO:0000313" key="14">
    <source>
        <dbReference type="Proteomes" id="UP000029879"/>
    </source>
</evidence>
<evidence type="ECO:0000256" key="2">
    <source>
        <dbReference type="ARBA" id="ARBA00022448"/>
    </source>
</evidence>
<accession>A0AB34P8Y0</accession>
<evidence type="ECO:0000256" key="3">
    <source>
        <dbReference type="ARBA" id="ARBA00022452"/>
    </source>
</evidence>
<evidence type="ECO:0000256" key="9">
    <source>
        <dbReference type="RuleBase" id="RU003357"/>
    </source>
</evidence>
<dbReference type="InterPro" id="IPR036942">
    <property type="entry name" value="Beta-barrel_TonB_sf"/>
</dbReference>
<keyword evidence="4 8" id="KW-0812">Transmembrane</keyword>
<dbReference type="Proteomes" id="UP000029879">
    <property type="component" value="Unassembled WGS sequence"/>
</dbReference>
<dbReference type="EMBL" id="JRQI01000030">
    <property type="protein sequence ID" value="KGK57992.1"/>
    <property type="molecule type" value="Genomic_DNA"/>
</dbReference>
<dbReference type="Gene3D" id="2.40.170.20">
    <property type="entry name" value="TonB-dependent receptor, beta-barrel domain"/>
    <property type="match status" value="1"/>
</dbReference>
<evidence type="ECO:0000256" key="4">
    <source>
        <dbReference type="ARBA" id="ARBA00022692"/>
    </source>
</evidence>
<evidence type="ECO:0000256" key="10">
    <source>
        <dbReference type="SAM" id="MobiDB-lite"/>
    </source>
</evidence>
<evidence type="ECO:0000256" key="7">
    <source>
        <dbReference type="ARBA" id="ARBA00023237"/>
    </source>
</evidence>
<dbReference type="Gene3D" id="2.170.130.10">
    <property type="entry name" value="TonB-dependent receptor, plug domain"/>
    <property type="match status" value="1"/>
</dbReference>
<comment type="similarity">
    <text evidence="8 9">Belongs to the TonB-dependent receptor family.</text>
</comment>
<evidence type="ECO:0000313" key="13">
    <source>
        <dbReference type="EMBL" id="KGK57992.1"/>
    </source>
</evidence>
<organism evidence="13 14">
    <name type="scientific">Xanthomonas cannabis pv. phaseoli</name>
    <dbReference type="NCBI Taxonomy" id="1885902"/>
    <lineage>
        <taxon>Bacteria</taxon>
        <taxon>Pseudomonadati</taxon>
        <taxon>Pseudomonadota</taxon>
        <taxon>Gammaproteobacteria</taxon>
        <taxon>Lysobacterales</taxon>
        <taxon>Lysobacteraceae</taxon>
        <taxon>Xanthomonas</taxon>
    </lineage>
</organism>
<comment type="caution">
    <text evidence="13">The sequence shown here is derived from an EMBL/GenBank/DDBJ whole genome shotgun (WGS) entry which is preliminary data.</text>
</comment>
<evidence type="ECO:0000259" key="12">
    <source>
        <dbReference type="Pfam" id="PF07715"/>
    </source>
</evidence>
<keyword evidence="2 8" id="KW-0813">Transport</keyword>
<keyword evidence="6 8" id="KW-0472">Membrane</keyword>
<evidence type="ECO:0000256" key="5">
    <source>
        <dbReference type="ARBA" id="ARBA00023077"/>
    </source>
</evidence>
<protein>
    <submittedName>
        <fullName evidence="13">TonB-dependent receptor</fullName>
    </submittedName>
</protein>
<keyword evidence="5 9" id="KW-0798">TonB box</keyword>
<reference evidence="13 14" key="1">
    <citation type="submission" date="2014-10" db="EMBL/GenBank/DDBJ databases">
        <title>Genome sequence of a Xanthomonas strain that is pathogenic on beans.</title>
        <authorList>
            <person name="Aritua V."/>
            <person name="Sapp M."/>
            <person name="Harrison J."/>
            <person name="Smith J."/>
            <person name="Studholme D."/>
        </authorList>
    </citation>
    <scope>NUCLEOTIDE SEQUENCE [LARGE SCALE GENOMIC DNA]</scope>
    <source>
        <strain evidence="13 14">Nyagatare</strain>
    </source>
</reference>
<feature type="region of interest" description="Disordered" evidence="10">
    <location>
        <begin position="470"/>
        <end position="492"/>
    </location>
</feature>
<dbReference type="AlphaFoldDB" id="A0AB34P8Y0"/>
<evidence type="ECO:0000259" key="11">
    <source>
        <dbReference type="Pfam" id="PF00593"/>
    </source>
</evidence>
<feature type="domain" description="TonB-dependent receptor-like beta-barrel" evidence="11">
    <location>
        <begin position="320"/>
        <end position="825"/>
    </location>
</feature>
<comment type="subcellular location">
    <subcellularLocation>
        <location evidence="1 8">Cell outer membrane</location>
        <topology evidence="1 8">Multi-pass membrane protein</topology>
    </subcellularLocation>
</comment>
<keyword evidence="13" id="KW-0675">Receptor</keyword>
<keyword evidence="3 8" id="KW-1134">Transmembrane beta strand</keyword>
<evidence type="ECO:0000256" key="6">
    <source>
        <dbReference type="ARBA" id="ARBA00023136"/>
    </source>
</evidence>
<dbReference type="InterPro" id="IPR039426">
    <property type="entry name" value="TonB-dep_rcpt-like"/>
</dbReference>
<dbReference type="Pfam" id="PF00593">
    <property type="entry name" value="TonB_dep_Rec_b-barrel"/>
    <property type="match status" value="1"/>
</dbReference>
<dbReference type="SUPFAM" id="SSF56935">
    <property type="entry name" value="Porins"/>
    <property type="match status" value="1"/>
</dbReference>
<dbReference type="PANTHER" id="PTHR47234">
    <property type="match status" value="1"/>
</dbReference>
<gene>
    <name evidence="13" type="ORF">NC00_09310</name>
</gene>
<dbReference type="PROSITE" id="PS52016">
    <property type="entry name" value="TONB_DEPENDENT_REC_3"/>
    <property type="match status" value="1"/>
</dbReference>
<evidence type="ECO:0000256" key="1">
    <source>
        <dbReference type="ARBA" id="ARBA00004571"/>
    </source>
</evidence>
<dbReference type="InterPro" id="IPR012910">
    <property type="entry name" value="Plug_dom"/>
</dbReference>
<name>A0AB34P8Y0_9XANT</name>
<feature type="domain" description="TonB-dependent receptor plug" evidence="12">
    <location>
        <begin position="61"/>
        <end position="180"/>
    </location>
</feature>
<dbReference type="InterPro" id="IPR037066">
    <property type="entry name" value="Plug_dom_sf"/>
</dbReference>
<sequence>MGKVVQSQALRVVGVLSVGLIAATPGAAQELGAARSGSVDKELDAVMVSVGSRFGGRSLTESLTPVDLVSREELERNGRVDLLQMLKSEVPSFNIPRPIASGAGDYLMPPSLRGLGPGEVLVLINGKRRHTSADLNASNGIGRGDISIDFNAIPSLALSRVEVLRDGAAAQYGSDAISGVINLSLDRSPQSTAHTTYQTTARGDGDTYEVAAATGFRIGSEGVLRVTAAIQDIGATDRSRPDTRQQYFGTTATGALVTPSGNFGSGIGLTRANGTRDPREARFDRDGAAFLGTQPSTNRQLFYNLVMPVSDAVEMYSFGGHNRLDGDITYFFRRAGQDETVRAIYPDGYSPTLDTAIDNTSIAAGLRGHDLAGFGWDLSTVHGNNTQDLTYANSVNVSLGAQSPTRFYRNGAEFDQWTTNLDLNREIALGHANPLRLALGAEYRYERYRLFTGAEEGYINGGIPILDGPNIGRPSIPGAQPGPSNGPDDTADLDRRSQAVYAEVEHSPIDRLLLNAAARHEHYSDFGDTTNFKVAARVELNALVALRGSYNTGFRAPALAQSGYNASNTLILNGSQAIVRVAAVDTPAARLAGASDLKPETSRNVSLGTVFQNGNWSASLDAYHIELRDRIAISSTFQDARLTNYLAANGQSGFAAISFLTNAVDTTTRGLDLVVNYRRVFDEGSVLTGTFAGNYNKTEFDQIAGTPAPIAALGITTPLFDLTQQLRYSDSLPRDKLMFNLNYTHGRVAASMTNTRYGKVSTVAMTARNAAQVAALTPGYDTRLVAASASTYDVIQTFSPKIITDLELSAQVTPALRVSLGAQNLFDIYPDENIASTVASVAAGSNGSDNAGMHPYNATSPFGFSGRTVFMRAALTF</sequence>
<dbReference type="InterPro" id="IPR000531">
    <property type="entry name" value="Beta-barrel_TonB"/>
</dbReference>
<dbReference type="Pfam" id="PF07715">
    <property type="entry name" value="Plug"/>
    <property type="match status" value="1"/>
</dbReference>
<dbReference type="GO" id="GO:0009279">
    <property type="term" value="C:cell outer membrane"/>
    <property type="evidence" value="ECO:0007669"/>
    <property type="project" value="UniProtKB-SubCell"/>
</dbReference>
<proteinExistence type="inferred from homology"/>
<keyword evidence="7 8" id="KW-0998">Cell outer membrane</keyword>
<dbReference type="PANTHER" id="PTHR47234:SF3">
    <property type="entry name" value="SECRETIN_TONB SHORT N-TERMINAL DOMAIN-CONTAINING PROTEIN"/>
    <property type="match status" value="1"/>
</dbReference>